<keyword evidence="2" id="KW-1185">Reference proteome</keyword>
<reference evidence="1 2" key="1">
    <citation type="submission" date="2016-10" db="EMBL/GenBank/DDBJ databases">
        <authorList>
            <person name="de Groot N.N."/>
        </authorList>
    </citation>
    <scope>NUCLEOTIDE SEQUENCE [LARGE SCALE GENOMIC DNA]</scope>
    <source>
        <strain evidence="1 2">HLD2</strain>
    </source>
</reference>
<name>A0A1G5QT25_9GAMM</name>
<gene>
    <name evidence="1" type="ORF">SAMN03097708_02693</name>
</gene>
<dbReference type="InterPro" id="IPR027417">
    <property type="entry name" value="P-loop_NTPase"/>
</dbReference>
<dbReference type="RefSeq" id="WP_092998178.1">
    <property type="nucleotide sequence ID" value="NZ_FMWD01000008.1"/>
</dbReference>
<proteinExistence type="predicted"/>
<organism evidence="1 2">
    <name type="scientific">Thiohalomonas denitrificans</name>
    <dbReference type="NCBI Taxonomy" id="415747"/>
    <lineage>
        <taxon>Bacteria</taxon>
        <taxon>Pseudomonadati</taxon>
        <taxon>Pseudomonadota</taxon>
        <taxon>Gammaproteobacteria</taxon>
        <taxon>Thiohalomonadales</taxon>
        <taxon>Thiohalomonadaceae</taxon>
        <taxon>Thiohalomonas</taxon>
    </lineage>
</organism>
<dbReference type="SUPFAM" id="SSF52540">
    <property type="entry name" value="P-loop containing nucleoside triphosphate hydrolases"/>
    <property type="match status" value="1"/>
</dbReference>
<dbReference type="STRING" id="415747.SAMN03097708_02693"/>
<dbReference type="Pfam" id="PF05621">
    <property type="entry name" value="TniB"/>
    <property type="match status" value="1"/>
</dbReference>
<dbReference type="InterPro" id="IPR008868">
    <property type="entry name" value="TniB"/>
</dbReference>
<accession>A0A1G5QT25</accession>
<dbReference type="Proteomes" id="UP000199648">
    <property type="component" value="Unassembled WGS sequence"/>
</dbReference>
<dbReference type="InterPro" id="IPR052026">
    <property type="entry name" value="ExeA_AAA_ATPase_DNA-bind"/>
</dbReference>
<evidence type="ECO:0000313" key="1">
    <source>
        <dbReference type="EMBL" id="SCZ64690.1"/>
    </source>
</evidence>
<dbReference type="OrthoDB" id="14765at2"/>
<dbReference type="PANTHER" id="PTHR35894">
    <property type="entry name" value="GENERAL SECRETION PATHWAY PROTEIN A-RELATED"/>
    <property type="match status" value="1"/>
</dbReference>
<dbReference type="PANTHER" id="PTHR35894:SF1">
    <property type="entry name" value="PHOSPHORIBULOKINASE _ URIDINE KINASE FAMILY"/>
    <property type="match status" value="1"/>
</dbReference>
<dbReference type="Gene3D" id="3.40.50.300">
    <property type="entry name" value="P-loop containing nucleotide triphosphate hydrolases"/>
    <property type="match status" value="1"/>
</dbReference>
<evidence type="ECO:0000313" key="2">
    <source>
        <dbReference type="Proteomes" id="UP000199648"/>
    </source>
</evidence>
<dbReference type="AlphaFoldDB" id="A0A1G5QT25"/>
<protein>
    <submittedName>
        <fullName evidence="1">TniB protein</fullName>
    </submittedName>
</protein>
<sequence>MTEAQHVDERFRDWLWVPTEERIEKIQRPRWINYPQARRALLRMEELLSYPRVHRMPNLLVVGDTNNGKTMLIERFLRKYPVDENACGESVQMPVVAIQAPPLPDENRLYSAILRAINAPHSSSDNAGKKQDQVYDLLPVIGAKILIIDEIQHLLAGAPAAQRRFLNALKHLGNELRIPIVAFGVPEGLRAIQSDSQLANRFQPIPLYRWKRGTEFLRLLSSFERFLPLRKKSNLAKEPIAGKLLSMSEGVIGELGAVLEMAAIHAIRSGKEQIDMDVLNQIGWISPSQRRLRTEAFV</sequence>
<dbReference type="EMBL" id="FMWD01000008">
    <property type="protein sequence ID" value="SCZ64690.1"/>
    <property type="molecule type" value="Genomic_DNA"/>
</dbReference>